<dbReference type="Proteomes" id="UP000579250">
    <property type="component" value="Unassembled WGS sequence"/>
</dbReference>
<sequence length="109" mass="11797">MGMPGYEVDPEGIRRSGIGIGTSAQQLKSDWQAFQAELAGFGEPWGNDDIGFLIGGCYQAIYEVAAECYMENLEAMEEDGTAVQAVAANHFAAEQHNVVEINRVRDVLG</sequence>
<name>A0A846Z5K5_9ACTN</name>
<reference evidence="1 2" key="1">
    <citation type="submission" date="2020-04" db="EMBL/GenBank/DDBJ databases">
        <title>MicrobeNet Type strains.</title>
        <authorList>
            <person name="Nicholson A.C."/>
        </authorList>
    </citation>
    <scope>NUCLEOTIDE SEQUENCE [LARGE SCALE GENOMIC DNA]</scope>
    <source>
        <strain evidence="1 2">ATCC BAA-277</strain>
    </source>
</reference>
<evidence type="ECO:0000313" key="2">
    <source>
        <dbReference type="Proteomes" id="UP000579250"/>
    </source>
</evidence>
<gene>
    <name evidence="1" type="ORF">HGB48_19710</name>
</gene>
<dbReference type="EMBL" id="JAAXPI010000028">
    <property type="protein sequence ID" value="NKZ05958.1"/>
    <property type="molecule type" value="Genomic_DNA"/>
</dbReference>
<protein>
    <submittedName>
        <fullName evidence="1">Uncharacterized protein</fullName>
    </submittedName>
</protein>
<dbReference type="RefSeq" id="WP_083946476.1">
    <property type="nucleotide sequence ID" value="NZ_JAAXPI010000028.1"/>
</dbReference>
<accession>A0A846Z5K5</accession>
<dbReference type="AlphaFoldDB" id="A0A846Z5K5"/>
<keyword evidence="2" id="KW-1185">Reference proteome</keyword>
<proteinExistence type="predicted"/>
<evidence type="ECO:0000313" key="1">
    <source>
        <dbReference type="EMBL" id="NKZ05958.1"/>
    </source>
</evidence>
<comment type="caution">
    <text evidence="1">The sequence shown here is derived from an EMBL/GenBank/DDBJ whole genome shotgun (WGS) entry which is preliminary data.</text>
</comment>
<organism evidence="1 2">
    <name type="scientific">Actinomadura latina</name>
    <dbReference type="NCBI Taxonomy" id="163603"/>
    <lineage>
        <taxon>Bacteria</taxon>
        <taxon>Bacillati</taxon>
        <taxon>Actinomycetota</taxon>
        <taxon>Actinomycetes</taxon>
        <taxon>Streptosporangiales</taxon>
        <taxon>Thermomonosporaceae</taxon>
        <taxon>Actinomadura</taxon>
    </lineage>
</organism>